<dbReference type="EMBL" id="DVFZ01000103">
    <property type="protein sequence ID" value="HIQ83650.1"/>
    <property type="molecule type" value="Genomic_DNA"/>
</dbReference>
<feature type="transmembrane region" description="Helical" evidence="8">
    <location>
        <begin position="101"/>
        <end position="120"/>
    </location>
</feature>
<dbReference type="PANTHER" id="PTHR30472:SF25">
    <property type="entry name" value="ABC TRANSPORTER PERMEASE PROTEIN MJ0876-RELATED"/>
    <property type="match status" value="1"/>
</dbReference>
<evidence type="ECO:0000256" key="8">
    <source>
        <dbReference type="SAM" id="Phobius"/>
    </source>
</evidence>
<reference evidence="9" key="1">
    <citation type="submission" date="2020-10" db="EMBL/GenBank/DDBJ databases">
        <authorList>
            <person name="Gilroy R."/>
        </authorList>
    </citation>
    <scope>NUCLEOTIDE SEQUENCE</scope>
    <source>
        <strain evidence="9">ChiSjej6B24-2974</strain>
    </source>
</reference>
<feature type="transmembrane region" description="Helical" evidence="8">
    <location>
        <begin position="316"/>
        <end position="336"/>
    </location>
</feature>
<dbReference type="CDD" id="cd06550">
    <property type="entry name" value="TM_ABC_iron-siderophores_like"/>
    <property type="match status" value="1"/>
</dbReference>
<evidence type="ECO:0000313" key="10">
    <source>
        <dbReference type="Proteomes" id="UP000824260"/>
    </source>
</evidence>
<dbReference type="Pfam" id="PF01032">
    <property type="entry name" value="FecCD"/>
    <property type="match status" value="1"/>
</dbReference>
<feature type="transmembrane region" description="Helical" evidence="8">
    <location>
        <begin position="12"/>
        <end position="35"/>
    </location>
</feature>
<evidence type="ECO:0000256" key="6">
    <source>
        <dbReference type="ARBA" id="ARBA00022989"/>
    </source>
</evidence>
<evidence type="ECO:0000256" key="1">
    <source>
        <dbReference type="ARBA" id="ARBA00004651"/>
    </source>
</evidence>
<dbReference type="FunFam" id="1.10.3470.10:FF:000001">
    <property type="entry name" value="Vitamin B12 ABC transporter permease BtuC"/>
    <property type="match status" value="1"/>
</dbReference>
<proteinExistence type="inferred from homology"/>
<dbReference type="SUPFAM" id="SSF81345">
    <property type="entry name" value="ABC transporter involved in vitamin B12 uptake, BtuC"/>
    <property type="match status" value="1"/>
</dbReference>
<comment type="caution">
    <text evidence="9">The sequence shown here is derived from an EMBL/GenBank/DDBJ whole genome shotgun (WGS) entry which is preliminary data.</text>
</comment>
<feature type="transmembrane region" description="Helical" evidence="8">
    <location>
        <begin position="161"/>
        <end position="182"/>
    </location>
</feature>
<evidence type="ECO:0000256" key="4">
    <source>
        <dbReference type="ARBA" id="ARBA00022475"/>
    </source>
</evidence>
<comment type="subcellular location">
    <subcellularLocation>
        <location evidence="1">Cell membrane</location>
        <topology evidence="1">Multi-pass membrane protein</topology>
    </subcellularLocation>
</comment>
<evidence type="ECO:0000256" key="2">
    <source>
        <dbReference type="ARBA" id="ARBA00007935"/>
    </source>
</evidence>
<dbReference type="Gene3D" id="1.10.3470.10">
    <property type="entry name" value="ABC transporter involved in vitamin B12 uptake, BtuC"/>
    <property type="match status" value="1"/>
</dbReference>
<feature type="transmembrane region" description="Helical" evidence="8">
    <location>
        <begin position="74"/>
        <end position="94"/>
    </location>
</feature>
<evidence type="ECO:0000256" key="5">
    <source>
        <dbReference type="ARBA" id="ARBA00022692"/>
    </source>
</evidence>
<evidence type="ECO:0000313" key="9">
    <source>
        <dbReference type="EMBL" id="HIQ83650.1"/>
    </source>
</evidence>
<feature type="transmembrane region" description="Helical" evidence="8">
    <location>
        <begin position="248"/>
        <end position="270"/>
    </location>
</feature>
<reference evidence="9" key="2">
    <citation type="journal article" date="2021" name="PeerJ">
        <title>Extensive microbial diversity within the chicken gut microbiome revealed by metagenomics and culture.</title>
        <authorList>
            <person name="Gilroy R."/>
            <person name="Ravi A."/>
            <person name="Getino M."/>
            <person name="Pursley I."/>
            <person name="Horton D.L."/>
            <person name="Alikhan N.F."/>
            <person name="Baker D."/>
            <person name="Gharbi K."/>
            <person name="Hall N."/>
            <person name="Watson M."/>
            <person name="Adriaenssens E.M."/>
            <person name="Foster-Nyarko E."/>
            <person name="Jarju S."/>
            <person name="Secka A."/>
            <person name="Antonio M."/>
            <person name="Oren A."/>
            <person name="Chaudhuri R.R."/>
            <person name="La Ragione R."/>
            <person name="Hildebrand F."/>
            <person name="Pallen M.J."/>
        </authorList>
    </citation>
    <scope>NUCLEOTIDE SEQUENCE</scope>
    <source>
        <strain evidence="9">ChiSjej6B24-2974</strain>
    </source>
</reference>
<keyword evidence="5 8" id="KW-0812">Transmembrane</keyword>
<dbReference type="InterPro" id="IPR000522">
    <property type="entry name" value="ABC_transptr_permease_BtuC"/>
</dbReference>
<keyword evidence="3" id="KW-0813">Transport</keyword>
<gene>
    <name evidence="9" type="ORF">IAA52_11180</name>
</gene>
<dbReference type="GO" id="GO:0005886">
    <property type="term" value="C:plasma membrane"/>
    <property type="evidence" value="ECO:0007669"/>
    <property type="project" value="UniProtKB-SubCell"/>
</dbReference>
<feature type="transmembrane region" description="Helical" evidence="8">
    <location>
        <begin position="206"/>
        <end position="227"/>
    </location>
</feature>
<dbReference type="Proteomes" id="UP000824260">
    <property type="component" value="Unassembled WGS sequence"/>
</dbReference>
<keyword evidence="7 8" id="KW-0472">Membrane</keyword>
<dbReference type="InterPro" id="IPR037294">
    <property type="entry name" value="ABC_BtuC-like"/>
</dbReference>
<keyword evidence="6 8" id="KW-1133">Transmembrane helix</keyword>
<evidence type="ECO:0000256" key="7">
    <source>
        <dbReference type="ARBA" id="ARBA00023136"/>
    </source>
</evidence>
<organism evidence="9 10">
    <name type="scientific">Candidatus Pullichristensenella stercorigallinarum</name>
    <dbReference type="NCBI Taxonomy" id="2840909"/>
    <lineage>
        <taxon>Bacteria</taxon>
        <taxon>Bacillati</taxon>
        <taxon>Bacillota</taxon>
        <taxon>Clostridia</taxon>
        <taxon>Candidatus Pullichristensenella</taxon>
    </lineage>
</organism>
<evidence type="ECO:0000256" key="3">
    <source>
        <dbReference type="ARBA" id="ARBA00022448"/>
    </source>
</evidence>
<sequence length="344" mass="35046">MRPASYIRRRGFVARACVVLLLVSALALFFCLGVGSAGYALNNVWQSLAAHLSGGEADATAELVLWRIRLPRSLLAYLVGAALAVSGVLMQGVFRNPMAEPGLLGVSSGAALGAAAAMLLGLQSSALGFSAVSVCAFAGGAAAVALVMFIARAGRGSLTSLLLCGVAVSSFLSALLSGVLSINHEAMESVYMWTLGSFASANMRDVLLVGAVLACGLLLSMGLARDLNAVSAGSNARLLGVNAPRVRLAALLLSTLMTAAAVSVSGVIGFVGLTAPHVIRRLTGADHRSLLPLSALAGGLFLLLADALSRTLFAPAELPVGVTTSLFGGPFFLILIRRSRGGRA</sequence>
<dbReference type="GO" id="GO:0022857">
    <property type="term" value="F:transmembrane transporter activity"/>
    <property type="evidence" value="ECO:0007669"/>
    <property type="project" value="InterPro"/>
</dbReference>
<dbReference type="GO" id="GO:0033214">
    <property type="term" value="P:siderophore-iron import into cell"/>
    <property type="evidence" value="ECO:0007669"/>
    <property type="project" value="TreeGrafter"/>
</dbReference>
<accession>A0A9D0ZNF3</accession>
<protein>
    <submittedName>
        <fullName evidence="9">Iron ABC transporter permease</fullName>
    </submittedName>
</protein>
<dbReference type="PANTHER" id="PTHR30472">
    <property type="entry name" value="FERRIC ENTEROBACTIN TRANSPORT SYSTEM PERMEASE PROTEIN"/>
    <property type="match status" value="1"/>
</dbReference>
<comment type="similarity">
    <text evidence="2">Belongs to the binding-protein-dependent transport system permease family. FecCD subfamily.</text>
</comment>
<dbReference type="AlphaFoldDB" id="A0A9D0ZNF3"/>
<feature type="transmembrane region" description="Helical" evidence="8">
    <location>
        <begin position="126"/>
        <end position="149"/>
    </location>
</feature>
<name>A0A9D0ZNF3_9FIRM</name>
<keyword evidence="4" id="KW-1003">Cell membrane</keyword>